<name>A0A0W0X329_9GAMM</name>
<feature type="transmembrane region" description="Helical" evidence="6">
    <location>
        <begin position="110"/>
        <end position="128"/>
    </location>
</feature>
<sequence>MIMPIYLNGLMLGLSLIMALGPQNIFLIRQGALRQHAVLSAVTCFICDVVLVTASIAGLHHILEQHPDLRLWMAWFGAGFLLYYGGAALKRAFSRSARTLGNEQTNITRWQIIMLALGFSLLNPHAIIDSLVLIGGGSSQFPDHPQMFLFGVISSSLVWFTVLTITAYYFSGILTKTTVWRRVELCSGILMIYLSLNLVSSQV</sequence>
<feature type="transmembrane region" description="Helical" evidence="6">
    <location>
        <begin position="69"/>
        <end position="89"/>
    </location>
</feature>
<feature type="transmembrane region" description="Helical" evidence="6">
    <location>
        <begin position="148"/>
        <end position="170"/>
    </location>
</feature>
<comment type="subcellular location">
    <subcellularLocation>
        <location evidence="1">Cell membrane</location>
        <topology evidence="1">Multi-pass membrane protein</topology>
    </subcellularLocation>
</comment>
<evidence type="ECO:0000256" key="4">
    <source>
        <dbReference type="ARBA" id="ARBA00022989"/>
    </source>
</evidence>
<dbReference type="GO" id="GO:0015171">
    <property type="term" value="F:amino acid transmembrane transporter activity"/>
    <property type="evidence" value="ECO:0007669"/>
    <property type="project" value="TreeGrafter"/>
</dbReference>
<feature type="transmembrane region" description="Helical" evidence="6">
    <location>
        <begin position="6"/>
        <end position="26"/>
    </location>
</feature>
<keyword evidence="5 6" id="KW-0472">Membrane</keyword>
<keyword evidence="4 6" id="KW-1133">Transmembrane helix</keyword>
<dbReference type="Pfam" id="PF01810">
    <property type="entry name" value="LysE"/>
    <property type="match status" value="1"/>
</dbReference>
<dbReference type="InterPro" id="IPR001123">
    <property type="entry name" value="LeuE-type"/>
</dbReference>
<proteinExistence type="predicted"/>
<organism evidence="7 8">
    <name type="scientific">Legionella oakridgensis</name>
    <dbReference type="NCBI Taxonomy" id="29423"/>
    <lineage>
        <taxon>Bacteria</taxon>
        <taxon>Pseudomonadati</taxon>
        <taxon>Pseudomonadota</taxon>
        <taxon>Gammaproteobacteria</taxon>
        <taxon>Legionellales</taxon>
        <taxon>Legionellaceae</taxon>
        <taxon>Legionella</taxon>
    </lineage>
</organism>
<evidence type="ECO:0000256" key="6">
    <source>
        <dbReference type="SAM" id="Phobius"/>
    </source>
</evidence>
<accession>A0A0W0X329</accession>
<dbReference type="EMBL" id="LNYP01000023">
    <property type="protein sequence ID" value="KTD38961.1"/>
    <property type="molecule type" value="Genomic_DNA"/>
</dbReference>
<comment type="caution">
    <text evidence="7">The sequence shown here is derived from an EMBL/GenBank/DDBJ whole genome shotgun (WGS) entry which is preliminary data.</text>
</comment>
<keyword evidence="2" id="KW-1003">Cell membrane</keyword>
<dbReference type="PANTHER" id="PTHR30086">
    <property type="entry name" value="ARGININE EXPORTER PROTEIN ARGO"/>
    <property type="match status" value="1"/>
</dbReference>
<evidence type="ECO:0000256" key="1">
    <source>
        <dbReference type="ARBA" id="ARBA00004651"/>
    </source>
</evidence>
<protein>
    <submittedName>
        <fullName evidence="7">LysE family transporter</fullName>
    </submittedName>
</protein>
<dbReference type="PATRIC" id="fig|29423.5.peg.1135"/>
<keyword evidence="3 6" id="KW-0812">Transmembrane</keyword>
<evidence type="ECO:0000313" key="8">
    <source>
        <dbReference type="Proteomes" id="UP000054858"/>
    </source>
</evidence>
<evidence type="ECO:0000256" key="2">
    <source>
        <dbReference type="ARBA" id="ARBA00022475"/>
    </source>
</evidence>
<dbReference type="PANTHER" id="PTHR30086:SF20">
    <property type="entry name" value="ARGININE EXPORTER PROTEIN ARGO-RELATED"/>
    <property type="match status" value="1"/>
</dbReference>
<dbReference type="GO" id="GO:0005886">
    <property type="term" value="C:plasma membrane"/>
    <property type="evidence" value="ECO:0007669"/>
    <property type="project" value="UniProtKB-SubCell"/>
</dbReference>
<dbReference type="AlphaFoldDB" id="A0A0W0X329"/>
<dbReference type="Proteomes" id="UP000054858">
    <property type="component" value="Unassembled WGS sequence"/>
</dbReference>
<evidence type="ECO:0000256" key="5">
    <source>
        <dbReference type="ARBA" id="ARBA00023136"/>
    </source>
</evidence>
<feature type="transmembrane region" description="Helical" evidence="6">
    <location>
        <begin position="38"/>
        <end position="63"/>
    </location>
</feature>
<gene>
    <name evidence="7" type="ORF">Loak_1082</name>
</gene>
<evidence type="ECO:0000313" key="7">
    <source>
        <dbReference type="EMBL" id="KTD38961.1"/>
    </source>
</evidence>
<reference evidence="7 8" key="1">
    <citation type="submission" date="2015-11" db="EMBL/GenBank/DDBJ databases">
        <title>Genomic analysis of 38 Legionella species identifies large and diverse effector repertoires.</title>
        <authorList>
            <person name="Burstein D."/>
            <person name="Amaro F."/>
            <person name="Zusman T."/>
            <person name="Lifshitz Z."/>
            <person name="Cohen O."/>
            <person name="Gilbert J.A."/>
            <person name="Pupko T."/>
            <person name="Shuman H.A."/>
            <person name="Segal G."/>
        </authorList>
    </citation>
    <scope>NUCLEOTIDE SEQUENCE [LARGE SCALE GENOMIC DNA]</scope>
    <source>
        <strain evidence="7 8">Oak Ridge-10</strain>
    </source>
</reference>
<evidence type="ECO:0000256" key="3">
    <source>
        <dbReference type="ARBA" id="ARBA00022692"/>
    </source>
</evidence>